<reference evidence="2" key="2">
    <citation type="journal article" date="2021" name="PeerJ">
        <title>Extensive microbial diversity within the chicken gut microbiome revealed by metagenomics and culture.</title>
        <authorList>
            <person name="Gilroy R."/>
            <person name="Ravi A."/>
            <person name="Getino M."/>
            <person name="Pursley I."/>
            <person name="Horton D.L."/>
            <person name="Alikhan N.F."/>
            <person name="Baker D."/>
            <person name="Gharbi K."/>
            <person name="Hall N."/>
            <person name="Watson M."/>
            <person name="Adriaenssens E.M."/>
            <person name="Foster-Nyarko E."/>
            <person name="Jarju S."/>
            <person name="Secka A."/>
            <person name="Antonio M."/>
            <person name="Oren A."/>
            <person name="Chaudhuri R.R."/>
            <person name="La Ragione R."/>
            <person name="Hildebrand F."/>
            <person name="Pallen M.J."/>
        </authorList>
    </citation>
    <scope>NUCLEOTIDE SEQUENCE</scope>
    <source>
        <strain evidence="2">B2-16538</strain>
    </source>
</reference>
<reference evidence="2" key="1">
    <citation type="submission" date="2020-10" db="EMBL/GenBank/DDBJ databases">
        <authorList>
            <person name="Gilroy R."/>
        </authorList>
    </citation>
    <scope>NUCLEOTIDE SEQUENCE</scope>
    <source>
        <strain evidence="2">B2-16538</strain>
    </source>
</reference>
<feature type="region of interest" description="Disordered" evidence="1">
    <location>
        <begin position="195"/>
        <end position="228"/>
    </location>
</feature>
<feature type="compositionally biased region" description="Basic and acidic residues" evidence="1">
    <location>
        <begin position="1"/>
        <end position="10"/>
    </location>
</feature>
<gene>
    <name evidence="2" type="ORF">IAB78_03115</name>
</gene>
<evidence type="ECO:0000313" key="3">
    <source>
        <dbReference type="Proteomes" id="UP000823750"/>
    </source>
</evidence>
<dbReference type="EMBL" id="JADILX010000053">
    <property type="protein sequence ID" value="MBO8485397.1"/>
    <property type="molecule type" value="Genomic_DNA"/>
</dbReference>
<feature type="compositionally biased region" description="Basic residues" evidence="1">
    <location>
        <begin position="219"/>
        <end position="228"/>
    </location>
</feature>
<dbReference type="InterPro" id="IPR025632">
    <property type="entry name" value="DUF4290"/>
</dbReference>
<evidence type="ECO:0000313" key="2">
    <source>
        <dbReference type="EMBL" id="MBO8485397.1"/>
    </source>
</evidence>
<dbReference type="AlphaFoldDB" id="A0A9D9J3S5"/>
<dbReference type="Pfam" id="PF14123">
    <property type="entry name" value="DUF4290"/>
    <property type="match status" value="1"/>
</dbReference>
<sequence length="228" mass="26393">MENSQEDNRGGRNGAGLEYNTQREKLRMPEYGRNVQKMADYVKTIPNRAKRDEQAEAVVKVMEILNAPVHSQENYEQKLWDHLYIISGYDLDIDSPYPMPEKEQLAVPPAHIPIKRKPIKATHYGRNIESIIDLIAGMEDGDDKTAMIRSLAIYMRQQYLIWNKDSVADETIFQDIEKLSDYRIKVPEGMKLSRVSQEMSYSRPGLNPVKSKNGNALRKNVRQKNQRK</sequence>
<proteinExistence type="predicted"/>
<organism evidence="2 3">
    <name type="scientific">Candidatus Cryptobacteroides excrementavium</name>
    <dbReference type="NCBI Taxonomy" id="2840759"/>
    <lineage>
        <taxon>Bacteria</taxon>
        <taxon>Pseudomonadati</taxon>
        <taxon>Bacteroidota</taxon>
        <taxon>Bacteroidia</taxon>
        <taxon>Bacteroidales</taxon>
        <taxon>Candidatus Cryptobacteroides</taxon>
    </lineage>
</organism>
<accession>A0A9D9J3S5</accession>
<protein>
    <submittedName>
        <fullName evidence="2">DUF4290 domain-containing protein</fullName>
    </submittedName>
</protein>
<dbReference type="Proteomes" id="UP000823750">
    <property type="component" value="Unassembled WGS sequence"/>
</dbReference>
<feature type="region of interest" description="Disordered" evidence="1">
    <location>
        <begin position="1"/>
        <end position="24"/>
    </location>
</feature>
<evidence type="ECO:0000256" key="1">
    <source>
        <dbReference type="SAM" id="MobiDB-lite"/>
    </source>
</evidence>
<name>A0A9D9J3S5_9BACT</name>
<comment type="caution">
    <text evidence="2">The sequence shown here is derived from an EMBL/GenBank/DDBJ whole genome shotgun (WGS) entry which is preliminary data.</text>
</comment>